<evidence type="ECO:0000313" key="4">
    <source>
        <dbReference type="Proteomes" id="UP000612055"/>
    </source>
</evidence>
<feature type="compositionally biased region" description="Gly residues" evidence="1">
    <location>
        <begin position="463"/>
        <end position="473"/>
    </location>
</feature>
<keyword evidence="2" id="KW-0472">Membrane</keyword>
<feature type="transmembrane region" description="Helical" evidence="2">
    <location>
        <begin position="88"/>
        <end position="108"/>
    </location>
</feature>
<feature type="compositionally biased region" description="Basic and acidic residues" evidence="1">
    <location>
        <begin position="417"/>
        <end position="429"/>
    </location>
</feature>
<sequence length="473" mass="50335">MISPSAHVYESLSGDGGSPAVLSPTHAGAFVGDDSDNDDGDYFYSRRQAPKTFLQRIGLAQRTELPESNYLTLIPLSDERLRPRHTTLLVSCLLLLAFALAGGVFVVVPRGVTVGSIQVRSSHMSFNTSKSTYQIILTATIPIFNPNYLPVQVSGDLVVSFYDQQAGLTSLEPMQIPARAFPQVLTVDMDASSVPQQYLFTIYTQCFTFPERIIFFLTGKLKSRFLGWVLAIPDIDNYFIISCSSTTAEPPPPTRPTRPPHAPPQPPRPPRPPRPGFLGIAGEAAALEGADGAAAGAAVAGEMGAAQVEEAEAEKGEQGEEEGEEQAMFLAEEEEMLKLPHQRPGTQRAAAAIRERWDEAAMLSREDEAAELARQGEVERRWAGYEEALASWGQAVAVAAEGRDEAEGAGRGQLGAVEEREGVAVDRTEAGAGAGEAGQSGWEGQGKAAQDEVGQAGVRAGVGRKGSIGSGAA</sequence>
<organism evidence="3 4">
    <name type="scientific">Edaphochlamys debaryana</name>
    <dbReference type="NCBI Taxonomy" id="47281"/>
    <lineage>
        <taxon>Eukaryota</taxon>
        <taxon>Viridiplantae</taxon>
        <taxon>Chlorophyta</taxon>
        <taxon>core chlorophytes</taxon>
        <taxon>Chlorophyceae</taxon>
        <taxon>CS clade</taxon>
        <taxon>Chlamydomonadales</taxon>
        <taxon>Chlamydomonadales incertae sedis</taxon>
        <taxon>Edaphochlamys</taxon>
    </lineage>
</organism>
<gene>
    <name evidence="3" type="ORF">HYH03_011348</name>
</gene>
<evidence type="ECO:0000256" key="2">
    <source>
        <dbReference type="SAM" id="Phobius"/>
    </source>
</evidence>
<dbReference type="InterPro" id="IPR009790">
    <property type="entry name" value="TMEM106"/>
</dbReference>
<reference evidence="3" key="1">
    <citation type="journal article" date="2020" name="bioRxiv">
        <title>Comparative genomics of Chlamydomonas.</title>
        <authorList>
            <person name="Craig R.J."/>
            <person name="Hasan A.R."/>
            <person name="Ness R.W."/>
            <person name="Keightley P.D."/>
        </authorList>
    </citation>
    <scope>NUCLEOTIDE SEQUENCE</scope>
    <source>
        <strain evidence="3">CCAP 11/70</strain>
    </source>
</reference>
<feature type="compositionally biased region" description="Gly residues" evidence="1">
    <location>
        <begin position="432"/>
        <end position="444"/>
    </location>
</feature>
<proteinExistence type="predicted"/>
<accession>A0A835XWA9</accession>
<keyword evidence="4" id="KW-1185">Reference proteome</keyword>
<feature type="compositionally biased region" description="Pro residues" evidence="1">
    <location>
        <begin position="249"/>
        <end position="275"/>
    </location>
</feature>
<feature type="region of interest" description="Disordered" evidence="1">
    <location>
        <begin position="403"/>
        <end position="473"/>
    </location>
</feature>
<dbReference type="Proteomes" id="UP000612055">
    <property type="component" value="Unassembled WGS sequence"/>
</dbReference>
<keyword evidence="2" id="KW-1133">Transmembrane helix</keyword>
<dbReference type="AlphaFoldDB" id="A0A835XWA9"/>
<dbReference type="EMBL" id="JAEHOE010000064">
    <property type="protein sequence ID" value="KAG2490223.1"/>
    <property type="molecule type" value="Genomic_DNA"/>
</dbReference>
<evidence type="ECO:0000313" key="3">
    <source>
        <dbReference type="EMBL" id="KAG2490223.1"/>
    </source>
</evidence>
<comment type="caution">
    <text evidence="3">The sequence shown here is derived from an EMBL/GenBank/DDBJ whole genome shotgun (WGS) entry which is preliminary data.</text>
</comment>
<dbReference type="PANTHER" id="PTHR28556">
    <property type="entry name" value="TRANSMEMBRANE PROTEIN 106B"/>
    <property type="match status" value="1"/>
</dbReference>
<protein>
    <submittedName>
        <fullName evidence="3">Uncharacterized protein</fullName>
    </submittedName>
</protein>
<feature type="region of interest" description="Disordered" evidence="1">
    <location>
        <begin position="305"/>
        <end position="325"/>
    </location>
</feature>
<feature type="region of interest" description="Disordered" evidence="1">
    <location>
        <begin position="247"/>
        <end position="278"/>
    </location>
</feature>
<name>A0A835XWA9_9CHLO</name>
<evidence type="ECO:0000256" key="1">
    <source>
        <dbReference type="SAM" id="MobiDB-lite"/>
    </source>
</evidence>
<dbReference type="OrthoDB" id="508875at2759"/>
<keyword evidence="2" id="KW-0812">Transmembrane</keyword>
<dbReference type="PANTHER" id="PTHR28556:SF4">
    <property type="entry name" value="TRANSMEMBRANE PROTEIN 106A"/>
    <property type="match status" value="1"/>
</dbReference>